<proteinExistence type="inferred from homology"/>
<dbReference type="Proteomes" id="UP001085076">
    <property type="component" value="Miscellaneous, Linkage group lg03"/>
</dbReference>
<feature type="domain" description="SRR1-like" evidence="3">
    <location>
        <begin position="106"/>
        <end position="203"/>
    </location>
</feature>
<gene>
    <name evidence="4" type="ORF">J5N97_014867</name>
</gene>
<reference evidence="4" key="2">
    <citation type="journal article" date="2022" name="Hortic Res">
        <title>The genome of Dioscorea zingiberensis sheds light on the biosynthesis, origin and evolution of the medicinally important diosgenin saponins.</title>
        <authorList>
            <person name="Li Y."/>
            <person name="Tan C."/>
            <person name="Li Z."/>
            <person name="Guo J."/>
            <person name="Li S."/>
            <person name="Chen X."/>
            <person name="Wang C."/>
            <person name="Dai X."/>
            <person name="Yang H."/>
            <person name="Song W."/>
            <person name="Hou L."/>
            <person name="Xu J."/>
            <person name="Tong Z."/>
            <person name="Xu A."/>
            <person name="Yuan X."/>
            <person name="Wang W."/>
            <person name="Yang Q."/>
            <person name="Chen L."/>
            <person name="Sun Z."/>
            <person name="Wang K."/>
            <person name="Pan B."/>
            <person name="Chen J."/>
            <person name="Bao Y."/>
            <person name="Liu F."/>
            <person name="Qi X."/>
            <person name="Gang D.R."/>
            <person name="Wen J."/>
            <person name="Li J."/>
        </authorList>
    </citation>
    <scope>NUCLEOTIDE SEQUENCE</scope>
    <source>
        <strain evidence="4">Dzin_1.0</strain>
    </source>
</reference>
<evidence type="ECO:0000256" key="2">
    <source>
        <dbReference type="SAM" id="MobiDB-lite"/>
    </source>
</evidence>
<feature type="region of interest" description="Disordered" evidence="2">
    <location>
        <begin position="20"/>
        <end position="44"/>
    </location>
</feature>
<comment type="similarity">
    <text evidence="1">Belongs to the SRR1 family.</text>
</comment>
<dbReference type="InterPro" id="IPR012942">
    <property type="entry name" value="SRR1-like"/>
</dbReference>
<dbReference type="GO" id="GO:0005737">
    <property type="term" value="C:cytoplasm"/>
    <property type="evidence" value="ECO:0007669"/>
    <property type="project" value="TreeGrafter"/>
</dbReference>
<dbReference type="AlphaFoldDB" id="A0A9D5CU95"/>
<evidence type="ECO:0000313" key="5">
    <source>
        <dbReference type="Proteomes" id="UP001085076"/>
    </source>
</evidence>
<reference evidence="4" key="1">
    <citation type="submission" date="2021-03" db="EMBL/GenBank/DDBJ databases">
        <authorList>
            <person name="Li Z."/>
            <person name="Yang C."/>
        </authorList>
    </citation>
    <scope>NUCLEOTIDE SEQUENCE</scope>
    <source>
        <strain evidence="4">Dzin_1.0</strain>
        <tissue evidence="4">Leaf</tissue>
    </source>
</reference>
<comment type="caution">
    <text evidence="4">The sequence shown here is derived from an EMBL/GenBank/DDBJ whole genome shotgun (WGS) entry which is preliminary data.</text>
</comment>
<dbReference type="InterPro" id="IPR040044">
    <property type="entry name" value="SRR1L"/>
</dbReference>
<dbReference type="PANTHER" id="PTHR28626:SF3">
    <property type="entry name" value="SRR1-LIKE PROTEIN"/>
    <property type="match status" value="1"/>
</dbReference>
<sequence>MSAPPNLYPNAGWTIVSNRRRHRRCRPSNPNPEMEALNVDPVPPSPWTPMDPCTSPELESKILCKIKSTIHQLKNSRFYAGVLDRLRCVEIQSGISRTLSSASGLPMVIYGIGRLASADFPRIQLALALLLHDELPIASIEVFDPVLYASRYAIFENHRAPRGFSGGNEIEAAGECPDYLALFFLPHCDLRPHHDNLLGVNWEPEVE</sequence>
<protein>
    <recommendedName>
        <fullName evidence="3">SRR1-like domain-containing protein</fullName>
    </recommendedName>
</protein>
<organism evidence="4 5">
    <name type="scientific">Dioscorea zingiberensis</name>
    <dbReference type="NCBI Taxonomy" id="325984"/>
    <lineage>
        <taxon>Eukaryota</taxon>
        <taxon>Viridiplantae</taxon>
        <taxon>Streptophyta</taxon>
        <taxon>Embryophyta</taxon>
        <taxon>Tracheophyta</taxon>
        <taxon>Spermatophyta</taxon>
        <taxon>Magnoliopsida</taxon>
        <taxon>Liliopsida</taxon>
        <taxon>Dioscoreales</taxon>
        <taxon>Dioscoreaceae</taxon>
        <taxon>Dioscorea</taxon>
    </lineage>
</organism>
<dbReference type="OrthoDB" id="551431at2759"/>
<dbReference type="PANTHER" id="PTHR28626">
    <property type="entry name" value="SRR1-LIKE PROTEIN"/>
    <property type="match status" value="1"/>
</dbReference>
<dbReference type="GO" id="GO:0005634">
    <property type="term" value="C:nucleus"/>
    <property type="evidence" value="ECO:0007669"/>
    <property type="project" value="TreeGrafter"/>
</dbReference>
<keyword evidence="5" id="KW-1185">Reference proteome</keyword>
<dbReference type="Pfam" id="PF07985">
    <property type="entry name" value="SRR1"/>
    <property type="match status" value="1"/>
</dbReference>
<name>A0A9D5CU95_9LILI</name>
<evidence type="ECO:0000256" key="1">
    <source>
        <dbReference type="ARBA" id="ARBA00009856"/>
    </source>
</evidence>
<accession>A0A9D5CU95</accession>
<evidence type="ECO:0000259" key="3">
    <source>
        <dbReference type="Pfam" id="PF07985"/>
    </source>
</evidence>
<evidence type="ECO:0000313" key="4">
    <source>
        <dbReference type="EMBL" id="KAJ0979393.1"/>
    </source>
</evidence>
<dbReference type="EMBL" id="JAGGNH010000003">
    <property type="protein sequence ID" value="KAJ0979393.1"/>
    <property type="molecule type" value="Genomic_DNA"/>
</dbReference>